<dbReference type="InterPro" id="IPR026898">
    <property type="entry name" value="PrsW"/>
</dbReference>
<dbReference type="EMBL" id="PZJJ01000001">
    <property type="protein sequence ID" value="PTL40384.1"/>
    <property type="molecule type" value="Genomic_DNA"/>
</dbReference>
<evidence type="ECO:0000256" key="1">
    <source>
        <dbReference type="ARBA" id="ARBA00004651"/>
    </source>
</evidence>
<evidence type="ECO:0000256" key="5">
    <source>
        <dbReference type="ARBA" id="ARBA00022670"/>
    </source>
</evidence>
<protein>
    <recommendedName>
        <fullName evidence="3 11">Protease PrsW</fullName>
        <ecNumber evidence="11">3.4.-.-</ecNumber>
    </recommendedName>
    <alternativeName>
        <fullName evidence="10 11">Protease responsible for activating sigma-W</fullName>
    </alternativeName>
</protein>
<keyword evidence="4 11" id="KW-1003">Cell membrane</keyword>
<dbReference type="PIRSF" id="PIRSF016933">
    <property type="entry name" value="PrsW"/>
    <property type="match status" value="1"/>
</dbReference>
<comment type="caution">
    <text evidence="13">The sequence shown here is derived from an EMBL/GenBank/DDBJ whole genome shotgun (WGS) entry which is preliminary data.</text>
</comment>
<feature type="transmembrane region" description="Helical" evidence="12">
    <location>
        <begin position="66"/>
        <end position="88"/>
    </location>
</feature>
<dbReference type="PANTHER" id="PTHR36844">
    <property type="entry name" value="PROTEASE PRSW"/>
    <property type="match status" value="1"/>
</dbReference>
<evidence type="ECO:0000256" key="3">
    <source>
        <dbReference type="ARBA" id="ARBA00018997"/>
    </source>
</evidence>
<dbReference type="RefSeq" id="WP_107582794.1">
    <property type="nucleotide sequence ID" value="NZ_PZJJ01000001.1"/>
</dbReference>
<evidence type="ECO:0000313" key="14">
    <source>
        <dbReference type="Proteomes" id="UP000240509"/>
    </source>
</evidence>
<evidence type="ECO:0000256" key="10">
    <source>
        <dbReference type="ARBA" id="ARBA00030345"/>
    </source>
</evidence>
<dbReference type="InterPro" id="IPR023596">
    <property type="entry name" value="Peptidase_PrsW_arch/bac"/>
</dbReference>
<accession>A0A2T4UAG4</accession>
<feature type="transmembrane region" description="Helical" evidence="12">
    <location>
        <begin position="127"/>
        <end position="148"/>
    </location>
</feature>
<dbReference type="GO" id="GO:0006508">
    <property type="term" value="P:proteolysis"/>
    <property type="evidence" value="ECO:0007669"/>
    <property type="project" value="UniProtKB-KW"/>
</dbReference>
<sequence length="224" mass="25625">MIGILTAAFAPAAALLLFFYLKDEFEQEPVYMVIRSFIFGALLVFPVIFIQFVITEETNAGSMLFYVIVQTALLEEFLKWFVVLLTVFFHVHFNQRYDGIVYACAVGLGFAAMENVFYLLADGLDTAFLRAVFPMTSHALFGVVMGYYLGAAKFSSRKNLFLAAALIVPFLLHSTYNFILLYFSSWSYLIIPFMIFLWIFAMRKVKAANIAQKEAENNMKWQFS</sequence>
<reference evidence="13 14" key="1">
    <citation type="submission" date="2018-03" db="EMBL/GenBank/DDBJ databases">
        <title>Alkalicoccus saliphilus sp. nov., isolated from a mineral pool.</title>
        <authorList>
            <person name="Zhao B."/>
        </authorList>
    </citation>
    <scope>NUCLEOTIDE SEQUENCE [LARGE SCALE GENOMIC DNA]</scope>
    <source>
        <strain evidence="13 14">6AG</strain>
    </source>
</reference>
<dbReference type="NCBIfam" id="NF033739">
    <property type="entry name" value="intramemb_PrsW"/>
    <property type="match status" value="1"/>
</dbReference>
<evidence type="ECO:0000256" key="8">
    <source>
        <dbReference type="ARBA" id="ARBA00022989"/>
    </source>
</evidence>
<keyword evidence="6 12" id="KW-0812">Transmembrane</keyword>
<feature type="transmembrane region" description="Helical" evidence="12">
    <location>
        <begin position="6"/>
        <end position="21"/>
    </location>
</feature>
<feature type="transmembrane region" description="Helical" evidence="12">
    <location>
        <begin position="185"/>
        <end position="202"/>
    </location>
</feature>
<comment type="function">
    <text evidence="11">Involved in the degradation of specific anti-sigma factors.</text>
</comment>
<evidence type="ECO:0000256" key="11">
    <source>
        <dbReference type="PIRNR" id="PIRNR016933"/>
    </source>
</evidence>
<dbReference type="Proteomes" id="UP000240509">
    <property type="component" value="Unassembled WGS sequence"/>
</dbReference>
<keyword evidence="5 11" id="KW-0645">Protease</keyword>
<dbReference type="GO" id="GO:0005886">
    <property type="term" value="C:plasma membrane"/>
    <property type="evidence" value="ECO:0007669"/>
    <property type="project" value="UniProtKB-SubCell"/>
</dbReference>
<comment type="similarity">
    <text evidence="2 11">Belongs to the protease PrsW family.</text>
</comment>
<dbReference type="EC" id="3.4.-.-" evidence="11"/>
<evidence type="ECO:0000256" key="7">
    <source>
        <dbReference type="ARBA" id="ARBA00022801"/>
    </source>
</evidence>
<comment type="subcellular location">
    <subcellularLocation>
        <location evidence="1">Cell membrane</location>
        <topology evidence="1">Multi-pass membrane protein</topology>
    </subcellularLocation>
</comment>
<feature type="transmembrane region" description="Helical" evidence="12">
    <location>
        <begin position="100"/>
        <end position="121"/>
    </location>
</feature>
<dbReference type="AlphaFoldDB" id="A0A2T4UAG4"/>
<keyword evidence="13" id="KW-0482">Metalloprotease</keyword>
<evidence type="ECO:0000256" key="9">
    <source>
        <dbReference type="ARBA" id="ARBA00023136"/>
    </source>
</evidence>
<dbReference type="GO" id="GO:0008237">
    <property type="term" value="F:metallopeptidase activity"/>
    <property type="evidence" value="ECO:0007669"/>
    <property type="project" value="UniProtKB-KW"/>
</dbReference>
<dbReference type="OrthoDB" id="5504276at2"/>
<dbReference type="PANTHER" id="PTHR36844:SF1">
    <property type="entry name" value="PROTEASE PRSW"/>
    <property type="match status" value="1"/>
</dbReference>
<feature type="transmembrane region" description="Helical" evidence="12">
    <location>
        <begin position="160"/>
        <end position="179"/>
    </location>
</feature>
<organism evidence="13 14">
    <name type="scientific">Alkalicoccus saliphilus</name>
    <dbReference type="NCBI Taxonomy" id="200989"/>
    <lineage>
        <taxon>Bacteria</taxon>
        <taxon>Bacillati</taxon>
        <taxon>Bacillota</taxon>
        <taxon>Bacilli</taxon>
        <taxon>Bacillales</taxon>
        <taxon>Bacillaceae</taxon>
        <taxon>Alkalicoccus</taxon>
    </lineage>
</organism>
<evidence type="ECO:0000256" key="2">
    <source>
        <dbReference type="ARBA" id="ARBA00009165"/>
    </source>
</evidence>
<keyword evidence="14" id="KW-1185">Reference proteome</keyword>
<keyword evidence="8 12" id="KW-1133">Transmembrane helix</keyword>
<evidence type="ECO:0000256" key="12">
    <source>
        <dbReference type="SAM" id="Phobius"/>
    </source>
</evidence>
<proteinExistence type="inferred from homology"/>
<keyword evidence="7 11" id="KW-0378">Hydrolase</keyword>
<dbReference type="Pfam" id="PF13367">
    <property type="entry name" value="PrsW-protease"/>
    <property type="match status" value="1"/>
</dbReference>
<name>A0A2T4UAG4_9BACI</name>
<evidence type="ECO:0000256" key="6">
    <source>
        <dbReference type="ARBA" id="ARBA00022692"/>
    </source>
</evidence>
<gene>
    <name evidence="13" type="ORF">C6Y45_00300</name>
</gene>
<evidence type="ECO:0000313" key="13">
    <source>
        <dbReference type="EMBL" id="PTL40384.1"/>
    </source>
</evidence>
<feature type="transmembrane region" description="Helical" evidence="12">
    <location>
        <begin position="33"/>
        <end position="54"/>
    </location>
</feature>
<evidence type="ECO:0000256" key="4">
    <source>
        <dbReference type="ARBA" id="ARBA00022475"/>
    </source>
</evidence>
<keyword evidence="9 11" id="KW-0472">Membrane</keyword>